<keyword evidence="9" id="KW-1185">Reference proteome</keyword>
<feature type="compositionally biased region" description="Polar residues" evidence="6">
    <location>
        <begin position="36"/>
        <end position="49"/>
    </location>
</feature>
<organism evidence="8 9">
    <name type="scientific">Collichthys lucidus</name>
    <name type="common">Big head croaker</name>
    <name type="synonym">Sciaena lucida</name>
    <dbReference type="NCBI Taxonomy" id="240159"/>
    <lineage>
        <taxon>Eukaryota</taxon>
        <taxon>Metazoa</taxon>
        <taxon>Chordata</taxon>
        <taxon>Craniata</taxon>
        <taxon>Vertebrata</taxon>
        <taxon>Euteleostomi</taxon>
        <taxon>Actinopterygii</taxon>
        <taxon>Neopterygii</taxon>
        <taxon>Teleostei</taxon>
        <taxon>Neoteleostei</taxon>
        <taxon>Acanthomorphata</taxon>
        <taxon>Eupercaria</taxon>
        <taxon>Sciaenidae</taxon>
        <taxon>Collichthys</taxon>
    </lineage>
</organism>
<dbReference type="AlphaFoldDB" id="A0A4U5UQF3"/>
<feature type="region of interest" description="Disordered" evidence="6">
    <location>
        <begin position="1182"/>
        <end position="1261"/>
    </location>
</feature>
<feature type="compositionally biased region" description="Basic and acidic residues" evidence="6">
    <location>
        <begin position="574"/>
        <end position="584"/>
    </location>
</feature>
<feature type="coiled-coil region" evidence="5">
    <location>
        <begin position="300"/>
        <end position="341"/>
    </location>
</feature>
<feature type="region of interest" description="Disordered" evidence="6">
    <location>
        <begin position="555"/>
        <end position="584"/>
    </location>
</feature>
<evidence type="ECO:0000259" key="7">
    <source>
        <dbReference type="Pfam" id="PF11365"/>
    </source>
</evidence>
<accession>A0A4U5UQF3</accession>
<dbReference type="InterPro" id="IPR027881">
    <property type="entry name" value="SOGA_CC"/>
</dbReference>
<protein>
    <submittedName>
        <fullName evidence="8">Protein SOGA1 SOGA family member 1</fullName>
    </submittedName>
</protein>
<keyword evidence="3 5" id="KW-0175">Coiled coil</keyword>
<reference evidence="8 9" key="1">
    <citation type="submission" date="2019-01" db="EMBL/GenBank/DDBJ databases">
        <title>Genome Assembly of Collichthys lucidus.</title>
        <authorList>
            <person name="Cai M."/>
            <person name="Xiao S."/>
        </authorList>
    </citation>
    <scope>NUCLEOTIDE SEQUENCE [LARGE SCALE GENOMIC DNA]</scope>
    <source>
        <strain evidence="8">JT15FE1705JMU</strain>
        <tissue evidence="8">Muscle</tissue>
    </source>
</reference>
<feature type="compositionally biased region" description="Polar residues" evidence="6">
    <location>
        <begin position="1078"/>
        <end position="1094"/>
    </location>
</feature>
<dbReference type="EMBL" id="CM014087">
    <property type="protein sequence ID" value="TKS76828.1"/>
    <property type="molecule type" value="Genomic_DNA"/>
</dbReference>
<evidence type="ECO:0000313" key="8">
    <source>
        <dbReference type="EMBL" id="TKS76828.1"/>
    </source>
</evidence>
<dbReference type="Pfam" id="PF11365">
    <property type="entry name" value="SOGA"/>
    <property type="match status" value="1"/>
</dbReference>
<evidence type="ECO:0000256" key="4">
    <source>
        <dbReference type="ARBA" id="ARBA00023136"/>
    </source>
</evidence>
<feature type="region of interest" description="Disordered" evidence="6">
    <location>
        <begin position="479"/>
        <end position="508"/>
    </location>
</feature>
<evidence type="ECO:0000256" key="3">
    <source>
        <dbReference type="ARBA" id="ARBA00023054"/>
    </source>
</evidence>
<dbReference type="GO" id="GO:0005615">
    <property type="term" value="C:extracellular space"/>
    <property type="evidence" value="ECO:0007669"/>
    <property type="project" value="InterPro"/>
</dbReference>
<feature type="domain" description="SOGA coiled-coil" evidence="7">
    <location>
        <begin position="377"/>
        <end position="471"/>
    </location>
</feature>
<comment type="subcellular location">
    <subcellularLocation>
        <location evidence="1">Membrane</location>
    </subcellularLocation>
</comment>
<evidence type="ECO:0000256" key="2">
    <source>
        <dbReference type="ARBA" id="ARBA00022553"/>
    </source>
</evidence>
<feature type="region of interest" description="Disordered" evidence="6">
    <location>
        <begin position="1131"/>
        <end position="1166"/>
    </location>
</feature>
<feature type="coiled-coil region" evidence="5">
    <location>
        <begin position="194"/>
        <end position="264"/>
    </location>
</feature>
<sequence length="1261" mass="140112">MNRDGDKSAKTALRSQKQPKAQPQLSVQKKKKRDAQSVSDSKDSQSGQCDSGREMRSAAVQGKRPGKVASSAPMEGQRSPGAQRKLSDASNASEDLSKDSGCPSAKVSTSDSSSEISDCASEGNKRDSPSCDNELIWTNGRAYVSPGSEGKGDGKPCVKAARDTCDLQPDAAGGGLSLLNSSGSFIDLMMGETTEDLVREVEDLRSENEYLKDEVEELRCEMLEMRDMFQEEEVYRLQELRLQLEQANKTCRILQYRLRKAERRSIRVAQTGQVDGELVRSLEHDIKVAKSVSLRLYNDLEVVQKKNSQLEWENEALREKTQELEVAKQVLQTEVEKARESTLKRKSIRSTASKAERRLSQQIENNIHRCFFAKKDDSTDLRCQLHFAKEELSLMCKKLTKLVSESEAMREELAKYRSAYGDIDVTQSPEGKQNSAHAREAEVKVHLKLVEEEAMLLSRRIVELEVENRGLRAEMSDLREKMGRGGEEEEESQNVPEENVSASTQVKDREASLKIGCTVYEQGRDEEAGKDKSDVETSLHCNQSQTEGTITACHIPREGPVGGEWDPSDSPESDDSKPDRGLKGMTVKDYETLLSLRDHSCILRSAIQLLTTPTKNGHCSSPSCVFTSPTTEVEFNGKVQKTLLPGPLNEALELLQSMLLAFIGRVETLLTGEDLGKLSAHQDGHVWDSSTFSSGDVAAHDVDALNKQECVEDLRTAEVKEREQQMRQATHFQWDLIHSCREPKMRLSLQILWILNQWCQVKGPGLEGEGKTISVLRRLLQDLGAELQDERIEFDSAAKATQGKAAERAARSIFHDERHSEADRMCSSKGKRRQFSSHPCTRKNWCYVNEEVAQLDREDPVKTWDHLIMPLSFPGLDFAQMSLERSHTAPEKSTFRIYYSPPSARRVQLAQLKQSPDADRESVNTASPWCTPPTSFSPLCLGSSANLSDDMKEMTASWRQTVYISPEEKRGRPQGRWVDVTCSGTQTHMKPQMVSVGLQTDGTVTVRGSPSRVLSSSLISARSHHISTSLDGVPGRVERMRASTSSPKLYRRHSASGASTPPSSSSSSSTSRDRALWNLNQSHTGLTWTRQTSPRAVAAQTHSPPSSAKPPSKSAGTNRYGMVTEFLRRVSGRVEKPVAGSGPKTKSGLKNLERVPTRPPSASLYRQDSVTRIVNQRFMKQREEAGRVQKEEKGSSLNHSGRNSTVTSEDGNYDCSSGSTLTFCFARSSRSTQRQTSNQSKPQRHRYPPPVGAAADSQSSV</sequence>
<evidence type="ECO:0000256" key="5">
    <source>
        <dbReference type="SAM" id="Coils"/>
    </source>
</evidence>
<feature type="compositionally biased region" description="Basic and acidic residues" evidence="6">
    <location>
        <begin position="1182"/>
        <end position="1194"/>
    </location>
</feature>
<feature type="compositionally biased region" description="Low complexity" evidence="6">
    <location>
        <begin position="1103"/>
        <end position="1115"/>
    </location>
</feature>
<proteinExistence type="predicted"/>
<keyword evidence="2" id="KW-0597">Phosphoprotein</keyword>
<dbReference type="Proteomes" id="UP000298787">
    <property type="component" value="Chromosome 10"/>
</dbReference>
<evidence type="ECO:0000256" key="6">
    <source>
        <dbReference type="SAM" id="MobiDB-lite"/>
    </source>
</evidence>
<feature type="compositionally biased region" description="Low complexity" evidence="6">
    <location>
        <begin position="1055"/>
        <end position="1070"/>
    </location>
</feature>
<name>A0A4U5UQF3_COLLU</name>
<dbReference type="InterPro" id="IPR049885">
    <property type="entry name" value="MTCL1-3"/>
</dbReference>
<keyword evidence="4" id="KW-0472">Membrane</keyword>
<evidence type="ECO:0000256" key="1">
    <source>
        <dbReference type="ARBA" id="ARBA00004370"/>
    </source>
</evidence>
<dbReference type="GO" id="GO:0010506">
    <property type="term" value="P:regulation of autophagy"/>
    <property type="evidence" value="ECO:0007669"/>
    <property type="project" value="InterPro"/>
</dbReference>
<dbReference type="PANTHER" id="PTHR15742:SF1">
    <property type="entry name" value="PROTEIN SOGA1"/>
    <property type="match status" value="1"/>
</dbReference>
<gene>
    <name evidence="8" type="ORF">D9C73_010918</name>
</gene>
<feature type="compositionally biased region" description="Polar residues" evidence="6">
    <location>
        <begin position="1195"/>
        <end position="1222"/>
    </location>
</feature>
<dbReference type="PANTHER" id="PTHR15742">
    <property type="entry name" value="GIRDIN"/>
    <property type="match status" value="1"/>
</dbReference>
<feature type="region of interest" description="Disordered" evidence="6">
    <location>
        <begin position="1028"/>
        <end position="1119"/>
    </location>
</feature>
<feature type="region of interest" description="Disordered" evidence="6">
    <location>
        <begin position="1"/>
        <end position="133"/>
    </location>
</feature>
<feature type="compositionally biased region" description="Polar residues" evidence="6">
    <location>
        <begin position="13"/>
        <end position="27"/>
    </location>
</feature>
<feature type="compositionally biased region" description="Low complexity" evidence="6">
    <location>
        <begin position="1227"/>
        <end position="1240"/>
    </location>
</feature>
<dbReference type="GO" id="GO:0016020">
    <property type="term" value="C:membrane"/>
    <property type="evidence" value="ECO:0007669"/>
    <property type="project" value="UniProtKB-SubCell"/>
</dbReference>
<feature type="compositionally biased region" description="Low complexity" evidence="6">
    <location>
        <begin position="108"/>
        <end position="122"/>
    </location>
</feature>
<evidence type="ECO:0000313" key="9">
    <source>
        <dbReference type="Proteomes" id="UP000298787"/>
    </source>
</evidence>